<protein>
    <recommendedName>
        <fullName evidence="3">Phenolic acid decarboxylase subunit D</fullName>
    </recommendedName>
</protein>
<dbReference type="NCBIfam" id="NF041205">
    <property type="entry name" value="VdcD"/>
    <property type="match status" value="1"/>
</dbReference>
<dbReference type="Proteomes" id="UP000238954">
    <property type="component" value="Chromosome"/>
</dbReference>
<name>A0A2S8B7Y8_9SPHN</name>
<proteinExistence type="predicted"/>
<dbReference type="RefSeq" id="WP_037557656.1">
    <property type="nucleotide sequence ID" value="NZ_CM009578.1"/>
</dbReference>
<dbReference type="InterPro" id="IPR047707">
    <property type="entry name" value="VdcD-like"/>
</dbReference>
<organism evidence="1 2">
    <name type="scientific">Sphingopyxis lindanitolerans</name>
    <dbReference type="NCBI Taxonomy" id="2054227"/>
    <lineage>
        <taxon>Bacteria</taxon>
        <taxon>Pseudomonadati</taxon>
        <taxon>Pseudomonadota</taxon>
        <taxon>Alphaproteobacteria</taxon>
        <taxon>Sphingomonadales</taxon>
        <taxon>Sphingomonadaceae</taxon>
        <taxon>Sphingopyxis</taxon>
    </lineage>
</organism>
<sequence length="79" mass="8823">MTAPHCPRCGSDASIPDFRGVDGEKTIWTIHRCTACCFSWRDSEPASAIDPRVRAEEFAIDVSEPDLFPIVLQPSTMRK</sequence>
<dbReference type="AlphaFoldDB" id="A0A2S8B7Y8"/>
<dbReference type="OrthoDB" id="5877746at2"/>
<keyword evidence="2" id="KW-1185">Reference proteome</keyword>
<gene>
    <name evidence="1" type="ORF">CVO77_07750</name>
</gene>
<dbReference type="Pfam" id="PF26358">
    <property type="entry name" value="EcdD_BsdD_detox"/>
    <property type="match status" value="1"/>
</dbReference>
<comment type="caution">
    <text evidence="1">The sequence shown here is derived from an EMBL/GenBank/DDBJ whole genome shotgun (WGS) entry which is preliminary data.</text>
</comment>
<evidence type="ECO:0008006" key="3">
    <source>
        <dbReference type="Google" id="ProtNLM"/>
    </source>
</evidence>
<dbReference type="EMBL" id="PHFW01000002">
    <property type="protein sequence ID" value="PQM28369.1"/>
    <property type="molecule type" value="Genomic_DNA"/>
</dbReference>
<evidence type="ECO:0000313" key="1">
    <source>
        <dbReference type="EMBL" id="PQM28369.1"/>
    </source>
</evidence>
<reference evidence="2" key="1">
    <citation type="submission" date="2017-11" db="EMBL/GenBank/DDBJ databases">
        <title>The complete genome sequence of Sphingopyxis pomeranensis sp. nov. strain WS5A3p.</title>
        <authorList>
            <person name="Kaminski M.A."/>
        </authorList>
    </citation>
    <scope>NUCLEOTIDE SEQUENCE [LARGE SCALE GENOMIC DNA]</scope>
    <source>
        <strain evidence="2">WS5A3p</strain>
    </source>
</reference>
<evidence type="ECO:0000313" key="2">
    <source>
        <dbReference type="Proteomes" id="UP000238954"/>
    </source>
</evidence>
<accession>A0A2S8B7Y8</accession>